<dbReference type="Pfam" id="PF14420">
    <property type="entry name" value="Clr5"/>
    <property type="match status" value="1"/>
</dbReference>
<dbReference type="eggNOG" id="ENOG502SNNS">
    <property type="taxonomic scope" value="Eukaryota"/>
</dbReference>
<feature type="domain" description="Clr5" evidence="2">
    <location>
        <begin position="12"/>
        <end position="59"/>
    </location>
</feature>
<dbReference type="PANTHER" id="PTHR38788:SF3">
    <property type="entry name" value="CLR5 DOMAIN-CONTAINING PROTEIN"/>
    <property type="match status" value="1"/>
</dbReference>
<dbReference type="EMBL" id="KB822711">
    <property type="protein sequence ID" value="ETN47192.1"/>
    <property type="molecule type" value="Genomic_DNA"/>
</dbReference>
<name>W2SER9_CYPE1</name>
<accession>W2SER9</accession>
<dbReference type="PANTHER" id="PTHR38788">
    <property type="entry name" value="CLR5 DOMAIN-CONTAINING PROTEIN"/>
    <property type="match status" value="1"/>
</dbReference>
<organism evidence="3 4">
    <name type="scientific">Cyphellophora europaea (strain CBS 101466)</name>
    <name type="common">Phialophora europaea</name>
    <dbReference type="NCBI Taxonomy" id="1220924"/>
    <lineage>
        <taxon>Eukaryota</taxon>
        <taxon>Fungi</taxon>
        <taxon>Dikarya</taxon>
        <taxon>Ascomycota</taxon>
        <taxon>Pezizomycotina</taxon>
        <taxon>Eurotiomycetes</taxon>
        <taxon>Chaetothyriomycetidae</taxon>
        <taxon>Chaetothyriales</taxon>
        <taxon>Cyphellophoraceae</taxon>
        <taxon>Cyphellophora</taxon>
    </lineage>
</organism>
<dbReference type="InterPro" id="IPR011990">
    <property type="entry name" value="TPR-like_helical_dom_sf"/>
</dbReference>
<evidence type="ECO:0000259" key="2">
    <source>
        <dbReference type="Pfam" id="PF14420"/>
    </source>
</evidence>
<dbReference type="Proteomes" id="UP000030752">
    <property type="component" value="Unassembled WGS sequence"/>
</dbReference>
<reference evidence="3 4" key="1">
    <citation type="submission" date="2013-03" db="EMBL/GenBank/DDBJ databases">
        <title>The Genome Sequence of Phialophora europaea CBS 101466.</title>
        <authorList>
            <consortium name="The Broad Institute Genomics Platform"/>
            <person name="Cuomo C."/>
            <person name="de Hoog S."/>
            <person name="Gorbushina A."/>
            <person name="Walker B."/>
            <person name="Young S.K."/>
            <person name="Zeng Q."/>
            <person name="Gargeya S."/>
            <person name="Fitzgerald M."/>
            <person name="Haas B."/>
            <person name="Abouelleil A."/>
            <person name="Allen A.W."/>
            <person name="Alvarado L."/>
            <person name="Arachchi H.M."/>
            <person name="Berlin A.M."/>
            <person name="Chapman S.B."/>
            <person name="Gainer-Dewar J."/>
            <person name="Goldberg J."/>
            <person name="Griggs A."/>
            <person name="Gujja S."/>
            <person name="Hansen M."/>
            <person name="Howarth C."/>
            <person name="Imamovic A."/>
            <person name="Ireland A."/>
            <person name="Larimer J."/>
            <person name="McCowan C."/>
            <person name="Murphy C."/>
            <person name="Pearson M."/>
            <person name="Poon T.W."/>
            <person name="Priest M."/>
            <person name="Roberts A."/>
            <person name="Saif S."/>
            <person name="Shea T."/>
            <person name="Sisk P."/>
            <person name="Sykes S."/>
            <person name="Wortman J."/>
            <person name="Nusbaum C."/>
            <person name="Birren B."/>
        </authorList>
    </citation>
    <scope>NUCLEOTIDE SEQUENCE [LARGE SCALE GENOMIC DNA]</scope>
    <source>
        <strain evidence="3 4">CBS 101466</strain>
    </source>
</reference>
<proteinExistence type="predicted"/>
<dbReference type="AlphaFoldDB" id="W2SER9"/>
<dbReference type="InParanoid" id="W2SER9"/>
<feature type="region of interest" description="Disordered" evidence="1">
    <location>
        <begin position="286"/>
        <end position="309"/>
    </location>
</feature>
<evidence type="ECO:0000256" key="1">
    <source>
        <dbReference type="SAM" id="MobiDB-lite"/>
    </source>
</evidence>
<dbReference type="OrthoDB" id="4115389at2759"/>
<evidence type="ECO:0000313" key="3">
    <source>
        <dbReference type="EMBL" id="ETN47192.1"/>
    </source>
</evidence>
<dbReference type="SUPFAM" id="SSF48452">
    <property type="entry name" value="TPR-like"/>
    <property type="match status" value="1"/>
</dbReference>
<feature type="compositionally biased region" description="Polar residues" evidence="1">
    <location>
        <begin position="286"/>
        <end position="302"/>
    </location>
</feature>
<dbReference type="RefSeq" id="XP_008711904.1">
    <property type="nucleotide sequence ID" value="XM_008713682.1"/>
</dbReference>
<protein>
    <recommendedName>
        <fullName evidence="2">Clr5 domain-containing protein</fullName>
    </recommendedName>
</protein>
<dbReference type="HOGENOM" id="CLU_426420_0_0_1"/>
<feature type="compositionally biased region" description="Low complexity" evidence="1">
    <location>
        <begin position="235"/>
        <end position="247"/>
    </location>
</feature>
<keyword evidence="4" id="KW-1185">Reference proteome</keyword>
<evidence type="ECO:0000313" key="4">
    <source>
        <dbReference type="Proteomes" id="UP000030752"/>
    </source>
</evidence>
<dbReference type="GeneID" id="19968722"/>
<dbReference type="VEuPathDB" id="FungiDB:HMPREF1541_01383"/>
<feature type="region of interest" description="Disordered" evidence="1">
    <location>
        <begin position="619"/>
        <end position="642"/>
    </location>
</feature>
<gene>
    <name evidence="3" type="ORF">HMPREF1541_01383</name>
</gene>
<feature type="region of interest" description="Disordered" evidence="1">
    <location>
        <begin position="149"/>
        <end position="249"/>
    </location>
</feature>
<dbReference type="InterPro" id="IPR025676">
    <property type="entry name" value="Clr5_dom"/>
</dbReference>
<dbReference type="Gene3D" id="1.25.40.10">
    <property type="entry name" value="Tetratricopeptide repeat domain"/>
    <property type="match status" value="1"/>
</dbReference>
<sequence>MTSIPAAVRRPSDAEWAAHLPRICELYYGQRYTLEDTQRVIHQESGFYATLRMYKDRIRNMAVHPKKICMQKYQAMSIVAEDFQRRGTSVHFIGPSGFQIFKRTPAQITRQLRRPHCLQPITLEQAKDVLQQSSIQAIVEHAVVGPASDDHVPAVPFPESTSSAPGPPHQFAEHHLSQIPSTSNGLAGDAPQGLSGPNGPRNAPPSVAWNYPQVTTALPRPGPPSRQASREDAPRLPAYAPAPASRPDSLSLAGVKLVPERLQQPMVVGDDKDSYDFNADFDALSLDNSSTPTQGPLMTPTASRMLPPPSERQRRRMATECAAPFFLACFPPANVPESFAFSRTAAMERFRYILTANPENQYVLPLLNWMTTVLASNDKANLLKDFVFECCQVLDTCRDYGFPLSTPFRYMLAFCNDDKTGMEFHGSHFAHGTDRLIQLYGPDHPNILVNEYYRAWHALMRPNEWSNARTILEKCLTLSEKAMGPRNLMTINCLVVLGRGFAENGYHEQAHSIFEDVLVRFDDPARPLQAYRLLIVDRLATEEERLGYLVPAERHRREVYEGRLRLLSAFSPETKAAMCSLNDVLRHMGHEDEAQRVQRHYDLEFETLWRREAMLNNQPQSLSSASSAQDSPQLSPPASSRL</sequence>